<protein>
    <submittedName>
        <fullName evidence="6">Uncharacterized protein</fullName>
    </submittedName>
</protein>
<keyword evidence="3" id="KW-0863">Zinc-finger</keyword>
<keyword evidence="4" id="KW-0862">Zinc</keyword>
<gene>
    <name evidence="6" type="ORF">QQF64_020324</name>
</gene>
<dbReference type="Proteomes" id="UP001558613">
    <property type="component" value="Unassembled WGS sequence"/>
</dbReference>
<evidence type="ECO:0000256" key="3">
    <source>
        <dbReference type="ARBA" id="ARBA00022771"/>
    </source>
</evidence>
<keyword evidence="5" id="KW-0539">Nucleus</keyword>
<name>A0ABR3L8V9_9TELE</name>
<evidence type="ECO:0000313" key="6">
    <source>
        <dbReference type="EMBL" id="KAL1249319.1"/>
    </source>
</evidence>
<keyword evidence="2" id="KW-0479">Metal-binding</keyword>
<evidence type="ECO:0000313" key="7">
    <source>
        <dbReference type="Proteomes" id="UP001558613"/>
    </source>
</evidence>
<keyword evidence="7" id="KW-1185">Reference proteome</keyword>
<evidence type="ECO:0000256" key="1">
    <source>
        <dbReference type="ARBA" id="ARBA00004123"/>
    </source>
</evidence>
<reference evidence="6 7" key="1">
    <citation type="submission" date="2023-09" db="EMBL/GenBank/DDBJ databases">
        <authorList>
            <person name="Wang M."/>
        </authorList>
    </citation>
    <scope>NUCLEOTIDE SEQUENCE [LARGE SCALE GENOMIC DNA]</scope>
    <source>
        <strain evidence="6">GT-2023</strain>
        <tissue evidence="6">Liver</tissue>
    </source>
</reference>
<dbReference type="SUPFAM" id="SSF53098">
    <property type="entry name" value="Ribonuclease H-like"/>
    <property type="match status" value="1"/>
</dbReference>
<accession>A0ABR3L8V9</accession>
<organism evidence="6 7">
    <name type="scientific">Cirrhinus molitorella</name>
    <name type="common">mud carp</name>
    <dbReference type="NCBI Taxonomy" id="172907"/>
    <lineage>
        <taxon>Eukaryota</taxon>
        <taxon>Metazoa</taxon>
        <taxon>Chordata</taxon>
        <taxon>Craniata</taxon>
        <taxon>Vertebrata</taxon>
        <taxon>Euteleostomi</taxon>
        <taxon>Actinopterygii</taxon>
        <taxon>Neopterygii</taxon>
        <taxon>Teleostei</taxon>
        <taxon>Ostariophysi</taxon>
        <taxon>Cypriniformes</taxon>
        <taxon>Cyprinidae</taxon>
        <taxon>Labeoninae</taxon>
        <taxon>Labeonini</taxon>
        <taxon>Cirrhinus</taxon>
    </lineage>
</organism>
<dbReference type="InterPro" id="IPR012337">
    <property type="entry name" value="RNaseH-like_sf"/>
</dbReference>
<comment type="subcellular location">
    <subcellularLocation>
        <location evidence="1">Nucleus</location>
    </subcellularLocation>
</comment>
<dbReference type="InterPro" id="IPR052035">
    <property type="entry name" value="ZnF_BED_domain_contain"/>
</dbReference>
<evidence type="ECO:0000256" key="2">
    <source>
        <dbReference type="ARBA" id="ARBA00022723"/>
    </source>
</evidence>
<sequence>MGEPCEFGSLGTGWQTGLIFPLGEQLCSTNWRQPEAGKGFFLYIIIRICCRSRERKKSVLGSDETQLVPISPCSSPTFNPPFCHSKSSRGNTLHSGAEGFIIITSEMTKTLNPKYAPPSRDYLSNTLIPAWYRIEKEKVKEELRAVYHVAVTADGWSSVAQDHYLTVTVHYIVEAELREKFLHTRAVYVSHTGPAVAEEIDSIIDDFGIKSKLVAVTVDNAANMDVAVKRMQIMKVGCFAHTLNVAQKLYNVKVVANWSARIRAVIVWFRKASLAKPVLKEKQRLLGLPEHALILDVRTRWNSLFLMIERFLEQYPAIQAASMDPRLKRTMDRDRLERVSDDDMRKCEDFIETMRILYNSTLCVSSDKSATAGQILPILDKLKNKFNVEENDSAFKREIKEKIWTDLAPRYTDERNYDLHRFLEVATALDVRFKAKIQDEAVWTRIEEDAVLLASRIKGGDVVQEEKELLQQEEEEEHQFTEDRIPEVARAHTTLGQLFEDEDQALLETDGQERSTSVPELPSSPQFSGSYTVVVAEAGPNANAGQLGKKVSLCSGLFYTLRASVLYSRGHS</sequence>
<evidence type="ECO:0000256" key="5">
    <source>
        <dbReference type="ARBA" id="ARBA00023242"/>
    </source>
</evidence>
<dbReference type="EMBL" id="JAYMGO010000023">
    <property type="protein sequence ID" value="KAL1249319.1"/>
    <property type="molecule type" value="Genomic_DNA"/>
</dbReference>
<comment type="caution">
    <text evidence="6">The sequence shown here is derived from an EMBL/GenBank/DDBJ whole genome shotgun (WGS) entry which is preliminary data.</text>
</comment>
<proteinExistence type="predicted"/>
<dbReference type="PANTHER" id="PTHR46481:SF10">
    <property type="entry name" value="ZINC FINGER BED DOMAIN-CONTAINING PROTEIN 39"/>
    <property type="match status" value="1"/>
</dbReference>
<evidence type="ECO:0000256" key="4">
    <source>
        <dbReference type="ARBA" id="ARBA00022833"/>
    </source>
</evidence>
<dbReference type="PANTHER" id="PTHR46481">
    <property type="entry name" value="ZINC FINGER BED DOMAIN-CONTAINING PROTEIN 4"/>
    <property type="match status" value="1"/>
</dbReference>